<dbReference type="OrthoDB" id="10355483at2759"/>
<sequence>MVHTHQSYFGISKEVVVRHPTSETVDGHFPFLVVAVFSRKTTTVISDKRAE</sequence>
<organism evidence="1">
    <name type="scientific">Cryptococcus bacillisporus CA1280</name>
    <dbReference type="NCBI Taxonomy" id="1296109"/>
    <lineage>
        <taxon>Eukaryota</taxon>
        <taxon>Fungi</taxon>
        <taxon>Dikarya</taxon>
        <taxon>Basidiomycota</taxon>
        <taxon>Agaricomycotina</taxon>
        <taxon>Tremellomycetes</taxon>
        <taxon>Tremellales</taxon>
        <taxon>Cryptococcaceae</taxon>
        <taxon>Cryptococcus</taxon>
        <taxon>Cryptococcus gattii species complex</taxon>
    </lineage>
</organism>
<protein>
    <submittedName>
        <fullName evidence="1">Uncharacterized protein</fullName>
    </submittedName>
</protein>
<dbReference type="AlphaFoldDB" id="A0A0D0VXQ9"/>
<accession>A0A0D0VXQ9</accession>
<dbReference type="EMBL" id="KN847973">
    <property type="protein sequence ID" value="KIR50100.1"/>
    <property type="molecule type" value="Genomic_DNA"/>
</dbReference>
<evidence type="ECO:0000313" key="1">
    <source>
        <dbReference type="EMBL" id="KIR50100.1"/>
    </source>
</evidence>
<reference evidence="1" key="1">
    <citation type="submission" date="2015-01" db="EMBL/GenBank/DDBJ databases">
        <title>The Genome Sequence of Cryptococcus gattii CA1280.</title>
        <authorList>
            <consortium name="The Broad Institute Genomics Platform"/>
            <person name="Cuomo C."/>
            <person name="Litvintseva A."/>
            <person name="Chen Y."/>
            <person name="Heitman J."/>
            <person name="Sun S."/>
            <person name="Springer D."/>
            <person name="Dromer F."/>
            <person name="Young S."/>
            <person name="Zeng Q."/>
            <person name="Gargeya S."/>
            <person name="Abouelleil A."/>
            <person name="Alvarado L."/>
            <person name="Chapman S.B."/>
            <person name="Gainer-Dewar J."/>
            <person name="Goldberg J."/>
            <person name="Griggs A."/>
            <person name="Gujja S."/>
            <person name="Hansen M."/>
            <person name="Howarth C."/>
            <person name="Imamovic A."/>
            <person name="Larimer J."/>
            <person name="Murphy C."/>
            <person name="Naylor J."/>
            <person name="Pearson M."/>
            <person name="Priest M."/>
            <person name="Roberts A."/>
            <person name="Saif S."/>
            <person name="Shea T."/>
            <person name="Sykes S."/>
            <person name="Wortman J."/>
            <person name="Nusbaum C."/>
            <person name="Birren B."/>
        </authorList>
    </citation>
    <scope>NUCLEOTIDE SEQUENCE [LARGE SCALE GENOMIC DNA]</scope>
    <source>
        <strain evidence="1">CA1280</strain>
    </source>
</reference>
<dbReference type="HOGENOM" id="CLU_206084_0_0_1"/>
<proteinExistence type="predicted"/>
<name>A0A0D0VXQ9_CRYGA</name>
<gene>
    <name evidence="1" type="ORF">I312_00031</name>
</gene>